<dbReference type="Pfam" id="PF00425">
    <property type="entry name" value="Chorismate_bind"/>
    <property type="match status" value="1"/>
</dbReference>
<name>A0ABT7FVH3_9CORY</name>
<evidence type="ECO:0000313" key="8">
    <source>
        <dbReference type="Proteomes" id="UP001239759"/>
    </source>
</evidence>
<sequence>MNNATTPKAASSLPQFVFNHATASVTATGIARRFSSVDAALEFAHRGEHALVGAMPYHPGEPAALFIPSRLEHSDTPFLGVQHQDRTQQRQVHPFAQFQQCHQLQKTSYLPSLTEHTARVAQMRQRIRAGELDKIVLSRREVYQFASAIDPWQVFGELTRNSTDCYSHFVDLGAGRYFLGNSPEVLIRKTGSVISSFPLAGSVRRQADPAADQHVAQQLAQSSKDQHEHAFVTEGIREVLAPLCTSLTVPDEPTLMQTSHTWHLGTRILGELRDPHLSVVDLARMLHPTAAVNGAPASVAQSILAADEPDRGLYAGTVGWANENGDGEWRVAIRSALLDGDTVTAYAGGGIVADSDPDTELEETTFKLGPVRAALGISGERTHGA</sequence>
<dbReference type="NCBIfam" id="TIGR00543">
    <property type="entry name" value="isochor_syn"/>
    <property type="match status" value="1"/>
</dbReference>
<proteinExistence type="inferred from homology"/>
<accession>A0ABT7FVH3</accession>
<dbReference type="Proteomes" id="UP001239759">
    <property type="component" value="Unassembled WGS sequence"/>
</dbReference>
<dbReference type="EC" id="5.4.4.2" evidence="3"/>
<feature type="domain" description="Chorismate-utilising enzyme C-terminal" evidence="6">
    <location>
        <begin position="115"/>
        <end position="367"/>
    </location>
</feature>
<comment type="catalytic activity">
    <reaction evidence="1">
        <text>chorismate = isochorismate</text>
        <dbReference type="Rhea" id="RHEA:18985"/>
        <dbReference type="ChEBI" id="CHEBI:29748"/>
        <dbReference type="ChEBI" id="CHEBI:29780"/>
        <dbReference type="EC" id="5.4.4.2"/>
    </reaction>
</comment>
<dbReference type="GO" id="GO:0008909">
    <property type="term" value="F:isochorismate synthase activity"/>
    <property type="evidence" value="ECO:0007669"/>
    <property type="project" value="UniProtKB-EC"/>
</dbReference>
<dbReference type="InterPro" id="IPR005801">
    <property type="entry name" value="ADC_synthase"/>
</dbReference>
<dbReference type="InterPro" id="IPR004561">
    <property type="entry name" value="IsoChor_synthase"/>
</dbReference>
<evidence type="ECO:0000256" key="2">
    <source>
        <dbReference type="ARBA" id="ARBA00005297"/>
    </source>
</evidence>
<reference evidence="7 8" key="1">
    <citation type="submission" date="2023-05" db="EMBL/GenBank/DDBJ databases">
        <title>Metabolic capabilities are highly conserved among human nasal-associated Corynebacterium species in pangenomic analyses.</title>
        <authorList>
            <person name="Tran T.H."/>
            <person name="Roberts A.Q."/>
            <person name="Escapa I.F."/>
            <person name="Gao W."/>
            <person name="Conlan S."/>
            <person name="Kong H."/>
            <person name="Segre J.A."/>
            <person name="Kelly M.S."/>
            <person name="Lemon K.P."/>
        </authorList>
    </citation>
    <scope>NUCLEOTIDE SEQUENCE [LARGE SCALE GENOMIC DNA]</scope>
    <source>
        <strain evidence="7 8">KPL3772</strain>
    </source>
</reference>
<evidence type="ECO:0000256" key="3">
    <source>
        <dbReference type="ARBA" id="ARBA00012824"/>
    </source>
</evidence>
<comment type="caution">
    <text evidence="7">The sequence shown here is derived from an EMBL/GenBank/DDBJ whole genome shotgun (WGS) entry which is preliminary data.</text>
</comment>
<keyword evidence="8" id="KW-1185">Reference proteome</keyword>
<dbReference type="SUPFAM" id="SSF56322">
    <property type="entry name" value="ADC synthase"/>
    <property type="match status" value="1"/>
</dbReference>
<evidence type="ECO:0000259" key="6">
    <source>
        <dbReference type="Pfam" id="PF00425"/>
    </source>
</evidence>
<dbReference type="Gene3D" id="3.60.120.10">
    <property type="entry name" value="Anthranilate synthase"/>
    <property type="match status" value="1"/>
</dbReference>
<evidence type="ECO:0000256" key="5">
    <source>
        <dbReference type="ARBA" id="ARBA00041564"/>
    </source>
</evidence>
<evidence type="ECO:0000313" key="7">
    <source>
        <dbReference type="EMBL" id="MDK4289773.1"/>
    </source>
</evidence>
<gene>
    <name evidence="7" type="ORF">QPX23_03365</name>
</gene>
<organism evidence="7 8">
    <name type="scientific">Corynebacterium pseudodiphtheriticum</name>
    <dbReference type="NCBI Taxonomy" id="37637"/>
    <lineage>
        <taxon>Bacteria</taxon>
        <taxon>Bacillati</taxon>
        <taxon>Actinomycetota</taxon>
        <taxon>Actinomycetes</taxon>
        <taxon>Mycobacteriales</taxon>
        <taxon>Corynebacteriaceae</taxon>
        <taxon>Corynebacterium</taxon>
    </lineage>
</organism>
<protein>
    <recommendedName>
        <fullName evidence="3">isochorismate synthase</fullName>
        <ecNumber evidence="3">5.4.4.2</ecNumber>
    </recommendedName>
    <alternativeName>
        <fullName evidence="5">Isochorismate mutase</fullName>
    </alternativeName>
</protein>
<dbReference type="InterPro" id="IPR015890">
    <property type="entry name" value="Chorismate_C"/>
</dbReference>
<keyword evidence="4 7" id="KW-0413">Isomerase</keyword>
<dbReference type="RefSeq" id="WP_284587647.1">
    <property type="nucleotide sequence ID" value="NZ_JASNUQ010000004.1"/>
</dbReference>
<dbReference type="EMBL" id="JASNUQ010000004">
    <property type="protein sequence ID" value="MDK4289773.1"/>
    <property type="molecule type" value="Genomic_DNA"/>
</dbReference>
<evidence type="ECO:0000256" key="1">
    <source>
        <dbReference type="ARBA" id="ARBA00000799"/>
    </source>
</evidence>
<comment type="similarity">
    <text evidence="2">Belongs to the isochorismate synthase family.</text>
</comment>
<evidence type="ECO:0000256" key="4">
    <source>
        <dbReference type="ARBA" id="ARBA00023235"/>
    </source>
</evidence>
<dbReference type="PANTHER" id="PTHR42839">
    <property type="entry name" value="ISOCHORISMATE SYNTHASE ENTC"/>
    <property type="match status" value="1"/>
</dbReference>
<dbReference type="PANTHER" id="PTHR42839:SF2">
    <property type="entry name" value="ISOCHORISMATE SYNTHASE ENTC"/>
    <property type="match status" value="1"/>
</dbReference>